<organism evidence="1 2">
    <name type="scientific">Heliomicrobium undosum</name>
    <dbReference type="NCBI Taxonomy" id="121734"/>
    <lineage>
        <taxon>Bacteria</taxon>
        <taxon>Bacillati</taxon>
        <taxon>Bacillota</taxon>
        <taxon>Clostridia</taxon>
        <taxon>Eubacteriales</taxon>
        <taxon>Heliobacteriaceae</taxon>
        <taxon>Heliomicrobium</taxon>
    </lineage>
</organism>
<dbReference type="RefSeq" id="WP_161253415.1">
    <property type="nucleotide sequence ID" value="NZ_WXEY01000001.1"/>
</dbReference>
<name>A0A845KXH8_9FIRM</name>
<gene>
    <name evidence="1" type="ORF">GTO91_00930</name>
</gene>
<accession>A0A845KXH8</accession>
<dbReference type="EMBL" id="WXEY01000001">
    <property type="protein sequence ID" value="MZP28287.1"/>
    <property type="molecule type" value="Genomic_DNA"/>
</dbReference>
<sequence>MSRIKDQVYRIIREQEETTMDNLIVQMFGGSLIAAGQMAELDQAVNELVADGKVERNILGIRFLS</sequence>
<evidence type="ECO:0000313" key="1">
    <source>
        <dbReference type="EMBL" id="MZP28287.1"/>
    </source>
</evidence>
<comment type="caution">
    <text evidence="1">The sequence shown here is derived from an EMBL/GenBank/DDBJ whole genome shotgun (WGS) entry which is preliminary data.</text>
</comment>
<dbReference type="Proteomes" id="UP000463470">
    <property type="component" value="Unassembled WGS sequence"/>
</dbReference>
<dbReference type="AlphaFoldDB" id="A0A845KXH8"/>
<evidence type="ECO:0000313" key="2">
    <source>
        <dbReference type="Proteomes" id="UP000463470"/>
    </source>
</evidence>
<proteinExistence type="predicted"/>
<protein>
    <submittedName>
        <fullName evidence="1">Uncharacterized protein</fullName>
    </submittedName>
</protein>
<reference evidence="1 2" key="1">
    <citation type="submission" date="2020-01" db="EMBL/GenBank/DDBJ databases">
        <title>Whole-genome sequence of Heliobacterium undosum DSM 13378.</title>
        <authorList>
            <person name="Kyndt J.A."/>
            <person name="Meyer T.E."/>
        </authorList>
    </citation>
    <scope>NUCLEOTIDE SEQUENCE [LARGE SCALE GENOMIC DNA]</scope>
    <source>
        <strain evidence="1 2">DSM 13378</strain>
    </source>
</reference>
<keyword evidence="2" id="KW-1185">Reference proteome</keyword>
<dbReference type="OrthoDB" id="2085493at2"/>